<name>A0AAU7RQC9_9HYPH</name>
<dbReference type="PANTHER" id="PTHR23028">
    <property type="entry name" value="ACETYLTRANSFERASE"/>
    <property type="match status" value="1"/>
</dbReference>
<dbReference type="AlphaFoldDB" id="A0AAU7RQC9"/>
<dbReference type="PANTHER" id="PTHR23028:SF53">
    <property type="entry name" value="ACYL_TRANSF_3 DOMAIN-CONTAINING PROTEIN"/>
    <property type="match status" value="1"/>
</dbReference>
<accession>A0AAU7RQC9</accession>
<feature type="transmembrane region" description="Helical" evidence="1">
    <location>
        <begin position="186"/>
        <end position="203"/>
    </location>
</feature>
<dbReference type="RefSeq" id="WP_349956750.1">
    <property type="nucleotide sequence ID" value="NZ_CP157960.1"/>
</dbReference>
<feature type="transmembrane region" description="Helical" evidence="1">
    <location>
        <begin position="246"/>
        <end position="271"/>
    </location>
</feature>
<feature type="transmembrane region" description="Helical" evidence="1">
    <location>
        <begin position="215"/>
        <end position="234"/>
    </location>
</feature>
<feature type="transmembrane region" description="Helical" evidence="1">
    <location>
        <begin position="44"/>
        <end position="63"/>
    </location>
</feature>
<feature type="transmembrane region" description="Helical" evidence="1">
    <location>
        <begin position="333"/>
        <end position="352"/>
    </location>
</feature>
<dbReference type="GO" id="GO:0016020">
    <property type="term" value="C:membrane"/>
    <property type="evidence" value="ECO:0007669"/>
    <property type="project" value="TreeGrafter"/>
</dbReference>
<dbReference type="InterPro" id="IPR002656">
    <property type="entry name" value="Acyl_transf_3_dom"/>
</dbReference>
<dbReference type="Pfam" id="PF01757">
    <property type="entry name" value="Acyl_transf_3"/>
    <property type="match status" value="1"/>
</dbReference>
<sequence length="381" mass="43054">MESENFKPIEGLRAYLAFWVAIGHGLQLSGYLSLPPPFSMLLDGWAPVAVFMIVSGFVITHLLSTRKERYGYYITRRFFRLYPAFVFASVIGYFVMGMWSETTAAAPWRTAVGWDWYNGYVRSITNQTYHNTLPHLIAHATMLHSAIPYEILPLAAATFLPAAWSISLEWQFYLVAPLLIHATRNFYAMSASILVFGIGYWATSRGYLGSYQLNAFLPAAIFYFIVGIASRLNFEKLRQARNPIKLVAIAVMVVLAVTSSAPEPLVVWFVFYSLMTFLTHESGLSKLFNSVFSSDYPRFLGTISYSLYLLHRPMQVVLGFAAVSLFEMSRPAMFFVQILAVLLALPVAYLSFEFIERPGIAFGKLMAERKFKRAEVSAVKI</sequence>
<feature type="domain" description="Acyltransferase 3" evidence="2">
    <location>
        <begin position="9"/>
        <end position="346"/>
    </location>
</feature>
<evidence type="ECO:0000259" key="2">
    <source>
        <dbReference type="Pfam" id="PF01757"/>
    </source>
</evidence>
<dbReference type="GO" id="GO:0000271">
    <property type="term" value="P:polysaccharide biosynthetic process"/>
    <property type="evidence" value="ECO:0007669"/>
    <property type="project" value="TreeGrafter"/>
</dbReference>
<keyword evidence="3" id="KW-0012">Acyltransferase</keyword>
<keyword evidence="1" id="KW-0812">Transmembrane</keyword>
<reference evidence="3" key="1">
    <citation type="submission" date="2024-06" db="EMBL/GenBank/DDBJ databases">
        <authorList>
            <person name="Li T."/>
            <person name="Gao R."/>
        </authorList>
    </citation>
    <scope>NUCLEOTIDE SEQUENCE</scope>
    <source>
        <strain evidence="3">ZPR3</strain>
    </source>
</reference>
<feature type="transmembrane region" description="Helical" evidence="1">
    <location>
        <begin position="12"/>
        <end position="32"/>
    </location>
</feature>
<keyword evidence="1" id="KW-0472">Membrane</keyword>
<proteinExistence type="predicted"/>
<organism evidence="3">
    <name type="scientific">Rhizobium sp. ZPR3</name>
    <dbReference type="NCBI Taxonomy" id="3158967"/>
    <lineage>
        <taxon>Bacteria</taxon>
        <taxon>Pseudomonadati</taxon>
        <taxon>Pseudomonadota</taxon>
        <taxon>Alphaproteobacteria</taxon>
        <taxon>Hyphomicrobiales</taxon>
        <taxon>Rhizobiaceae</taxon>
        <taxon>Rhizobium/Agrobacterium group</taxon>
        <taxon>Rhizobium</taxon>
    </lineage>
</organism>
<keyword evidence="1" id="KW-1133">Transmembrane helix</keyword>
<feature type="transmembrane region" description="Helical" evidence="1">
    <location>
        <begin position="79"/>
        <end position="99"/>
    </location>
</feature>
<dbReference type="EC" id="2.3.-.-" evidence="3"/>
<dbReference type="InterPro" id="IPR050879">
    <property type="entry name" value="Acyltransferase_3"/>
</dbReference>
<feature type="transmembrane region" description="Helical" evidence="1">
    <location>
        <begin position="151"/>
        <end position="174"/>
    </location>
</feature>
<dbReference type="GO" id="GO:0016747">
    <property type="term" value="F:acyltransferase activity, transferring groups other than amino-acyl groups"/>
    <property type="evidence" value="ECO:0007669"/>
    <property type="project" value="InterPro"/>
</dbReference>
<keyword evidence="3" id="KW-0808">Transferase</keyword>
<dbReference type="EMBL" id="CP157960">
    <property type="protein sequence ID" value="XBT92380.1"/>
    <property type="molecule type" value="Genomic_DNA"/>
</dbReference>
<gene>
    <name evidence="3" type="ORF">ABM479_16615</name>
</gene>
<protein>
    <submittedName>
        <fullName evidence="3">Acyltransferase</fullName>
        <ecNumber evidence="3">2.3.-.-</ecNumber>
    </submittedName>
</protein>
<evidence type="ECO:0000256" key="1">
    <source>
        <dbReference type="SAM" id="Phobius"/>
    </source>
</evidence>
<evidence type="ECO:0000313" key="3">
    <source>
        <dbReference type="EMBL" id="XBT92380.1"/>
    </source>
</evidence>